<evidence type="ECO:0000313" key="2">
    <source>
        <dbReference type="Proteomes" id="UP001362999"/>
    </source>
</evidence>
<name>A0AAW0AKH3_9AGAR</name>
<protein>
    <submittedName>
        <fullName evidence="1">Uncharacterized protein</fullName>
    </submittedName>
</protein>
<dbReference type="AlphaFoldDB" id="A0AAW0AKH3"/>
<proteinExistence type="predicted"/>
<keyword evidence="2" id="KW-1185">Reference proteome</keyword>
<sequence>MLLAESLPSLSWDDGWNASREWRRFQSGVMATLCIACVLIPLYRPSLPSLHLRAQYTPTRRYLPTAGFPSRPRIPALQCRDSGRPCMRVGTLPPILAFYPSGYNDLYAQHIEGAVLEKPLATVMKRMGMMGTWRRVGFGRKYEKGITTGCGTITTYILLLLAGTTGMTLRVIPSPRTLEEDEVYDGEFDRFRRFQSTKIPSPRAASSSLRLCISLSPCAFPVYRAAALRSPTPFSALTSSTIPEQCCYNFSSPLAHAIHSISVPLLRCTHFRAPRMHTHGIPARPLVIILIFRPPTPGSITLVRVWRGGTNLSKGYPPRLRLLASSLLNPPPPPTRDVSFPHTALARRFALIDVERVMRRVF</sequence>
<gene>
    <name evidence="1" type="ORF">R3P38DRAFT_3581143</name>
</gene>
<accession>A0AAW0AKH3</accession>
<dbReference type="EMBL" id="JAWWNJ010000060">
    <property type="protein sequence ID" value="KAK7013320.1"/>
    <property type="molecule type" value="Genomic_DNA"/>
</dbReference>
<reference evidence="1 2" key="1">
    <citation type="journal article" date="2024" name="J Genomics">
        <title>Draft genome sequencing and assembly of Favolaschia claudopus CIRM-BRFM 2984 isolated from oak limbs.</title>
        <authorList>
            <person name="Navarro D."/>
            <person name="Drula E."/>
            <person name="Chaduli D."/>
            <person name="Cazenave R."/>
            <person name="Ahrendt S."/>
            <person name="Wang J."/>
            <person name="Lipzen A."/>
            <person name="Daum C."/>
            <person name="Barry K."/>
            <person name="Grigoriev I.V."/>
            <person name="Favel A."/>
            <person name="Rosso M.N."/>
            <person name="Martin F."/>
        </authorList>
    </citation>
    <scope>NUCLEOTIDE SEQUENCE [LARGE SCALE GENOMIC DNA]</scope>
    <source>
        <strain evidence="1 2">CIRM-BRFM 2984</strain>
    </source>
</reference>
<organism evidence="1 2">
    <name type="scientific">Favolaschia claudopus</name>
    <dbReference type="NCBI Taxonomy" id="2862362"/>
    <lineage>
        <taxon>Eukaryota</taxon>
        <taxon>Fungi</taxon>
        <taxon>Dikarya</taxon>
        <taxon>Basidiomycota</taxon>
        <taxon>Agaricomycotina</taxon>
        <taxon>Agaricomycetes</taxon>
        <taxon>Agaricomycetidae</taxon>
        <taxon>Agaricales</taxon>
        <taxon>Marasmiineae</taxon>
        <taxon>Mycenaceae</taxon>
        <taxon>Favolaschia</taxon>
    </lineage>
</organism>
<evidence type="ECO:0000313" key="1">
    <source>
        <dbReference type="EMBL" id="KAK7013320.1"/>
    </source>
</evidence>
<comment type="caution">
    <text evidence="1">The sequence shown here is derived from an EMBL/GenBank/DDBJ whole genome shotgun (WGS) entry which is preliminary data.</text>
</comment>
<dbReference type="Proteomes" id="UP001362999">
    <property type="component" value="Unassembled WGS sequence"/>
</dbReference>